<protein>
    <submittedName>
        <fullName evidence="2">CoA transferase</fullName>
    </submittedName>
</protein>
<dbReference type="GO" id="GO:0016740">
    <property type="term" value="F:transferase activity"/>
    <property type="evidence" value="ECO:0007669"/>
    <property type="project" value="UniProtKB-KW"/>
</dbReference>
<dbReference type="Pfam" id="PF02515">
    <property type="entry name" value="CoA_transf_3"/>
    <property type="match status" value="1"/>
</dbReference>
<dbReference type="InterPro" id="IPR023606">
    <property type="entry name" value="CoA-Trfase_III_dom_1_sf"/>
</dbReference>
<accession>A0ABQ1VLX2</accession>
<evidence type="ECO:0000313" key="3">
    <source>
        <dbReference type="Proteomes" id="UP000640509"/>
    </source>
</evidence>
<dbReference type="InterPro" id="IPR003673">
    <property type="entry name" value="CoA-Trfase_fam_III"/>
</dbReference>
<dbReference type="EMBL" id="BMIV01000023">
    <property type="protein sequence ID" value="GGF79357.1"/>
    <property type="molecule type" value="Genomic_DNA"/>
</dbReference>
<evidence type="ECO:0000256" key="1">
    <source>
        <dbReference type="ARBA" id="ARBA00022679"/>
    </source>
</evidence>
<dbReference type="InterPro" id="IPR044855">
    <property type="entry name" value="CoA-Trfase_III_dom3_sf"/>
</dbReference>
<dbReference type="RefSeq" id="WP_188716876.1">
    <property type="nucleotide sequence ID" value="NZ_BMIV01000023.1"/>
</dbReference>
<dbReference type="Gene3D" id="3.40.50.10540">
    <property type="entry name" value="Crotonobetainyl-coa:carnitine coa-transferase, domain 1"/>
    <property type="match status" value="1"/>
</dbReference>
<reference evidence="3" key="1">
    <citation type="journal article" date="2019" name="Int. J. Syst. Evol. Microbiol.">
        <title>The Global Catalogue of Microorganisms (GCM) 10K type strain sequencing project: providing services to taxonomists for standard genome sequencing and annotation.</title>
        <authorList>
            <consortium name="The Broad Institute Genomics Platform"/>
            <consortium name="The Broad Institute Genome Sequencing Center for Infectious Disease"/>
            <person name="Wu L."/>
            <person name="Ma J."/>
        </authorList>
    </citation>
    <scope>NUCLEOTIDE SEQUENCE [LARGE SCALE GENOMIC DNA]</scope>
    <source>
        <strain evidence="3">CGMCC 1.15419</strain>
    </source>
</reference>
<keyword evidence="3" id="KW-1185">Reference proteome</keyword>
<keyword evidence="1 2" id="KW-0808">Transferase</keyword>
<gene>
    <name evidence="2" type="ORF">GCM10011402_35000</name>
</gene>
<organism evidence="2 3">
    <name type="scientific">Paracoccus acridae</name>
    <dbReference type="NCBI Taxonomy" id="1795310"/>
    <lineage>
        <taxon>Bacteria</taxon>
        <taxon>Pseudomonadati</taxon>
        <taxon>Pseudomonadota</taxon>
        <taxon>Alphaproteobacteria</taxon>
        <taxon>Rhodobacterales</taxon>
        <taxon>Paracoccaceae</taxon>
        <taxon>Paracoccus</taxon>
    </lineage>
</organism>
<name>A0ABQ1VLX2_9RHOB</name>
<proteinExistence type="predicted"/>
<dbReference type="SUPFAM" id="SSF89796">
    <property type="entry name" value="CoA-transferase family III (CaiB/BaiF)"/>
    <property type="match status" value="1"/>
</dbReference>
<dbReference type="PANTHER" id="PTHR48207">
    <property type="entry name" value="SUCCINATE--HYDROXYMETHYLGLUTARATE COA-TRANSFERASE"/>
    <property type="match status" value="1"/>
</dbReference>
<evidence type="ECO:0000313" key="2">
    <source>
        <dbReference type="EMBL" id="GGF79357.1"/>
    </source>
</evidence>
<dbReference type="Proteomes" id="UP000640509">
    <property type="component" value="Unassembled WGS sequence"/>
</dbReference>
<dbReference type="Gene3D" id="3.30.1540.10">
    <property type="entry name" value="formyl-coa transferase, domain 3"/>
    <property type="match status" value="1"/>
</dbReference>
<dbReference type="PANTHER" id="PTHR48207:SF3">
    <property type="entry name" value="SUCCINATE--HYDROXYMETHYLGLUTARATE COA-TRANSFERASE"/>
    <property type="match status" value="1"/>
</dbReference>
<dbReference type="InterPro" id="IPR050483">
    <property type="entry name" value="CoA-transferase_III_domain"/>
</dbReference>
<sequence>MTDKGAVAGALDGLTVIDASRVLGGPYCGQILADHGARVIKIEPPQGDETRHWGPPFHGDAASYFIGLNRNKQGIALDFSTQEGRDVLAALLERADVFIENFKTGTLEKWGLGRAELQRRFPALVHCRVSGFGEDGPYGGRPGYDAAIQAQVGLMSVNGEPGGKPTRMGIPVVDMVTGLNAAVGVLLALQERTKSGQGQFVEAALYDCGVSLLHPHLPNYYLGGGLPKLAGNAHPNITPYDTYACKDGDLFLAVGNNGQFAKLCQSLGIPEAAADPRYATNALRKEHRPELRALLEGALSAWAVNEVAERLVTSGVPCAPVRTIDQVVDDPHTHARGMIVDLPDGYRGTASPIKLERTPATYRRSPPSFAGDTDAVAQDFGLADGDLAGAFIRKP</sequence>
<comment type="caution">
    <text evidence="2">The sequence shown here is derived from an EMBL/GenBank/DDBJ whole genome shotgun (WGS) entry which is preliminary data.</text>
</comment>